<feature type="domain" description="Methyltransferase" evidence="3">
    <location>
        <begin position="39"/>
        <end position="127"/>
    </location>
</feature>
<proteinExistence type="predicted"/>
<gene>
    <name evidence="4" type="primary">tehB_2</name>
    <name evidence="4" type="ORF">KS4_20470</name>
</gene>
<evidence type="ECO:0000313" key="5">
    <source>
        <dbReference type="Proteomes" id="UP000317369"/>
    </source>
</evidence>
<dbReference type="Proteomes" id="UP000317369">
    <property type="component" value="Chromosome"/>
</dbReference>
<dbReference type="SUPFAM" id="SSF53335">
    <property type="entry name" value="S-adenosyl-L-methionine-dependent methyltransferases"/>
    <property type="match status" value="1"/>
</dbReference>
<dbReference type="KEGG" id="pcor:KS4_20470"/>
<dbReference type="CDD" id="cd02440">
    <property type="entry name" value="AdoMet_MTases"/>
    <property type="match status" value="1"/>
</dbReference>
<dbReference type="InterPro" id="IPR029063">
    <property type="entry name" value="SAM-dependent_MTases_sf"/>
</dbReference>
<evidence type="ECO:0000256" key="1">
    <source>
        <dbReference type="ARBA" id="ARBA00022603"/>
    </source>
</evidence>
<dbReference type="PANTHER" id="PTHR43861:SF1">
    <property type="entry name" value="TRANS-ACONITATE 2-METHYLTRANSFERASE"/>
    <property type="match status" value="1"/>
</dbReference>
<dbReference type="PANTHER" id="PTHR43861">
    <property type="entry name" value="TRANS-ACONITATE 2-METHYLTRANSFERASE-RELATED"/>
    <property type="match status" value="1"/>
</dbReference>
<dbReference type="OrthoDB" id="278023at2"/>
<dbReference type="InterPro" id="IPR041698">
    <property type="entry name" value="Methyltransf_25"/>
</dbReference>
<keyword evidence="1 4" id="KW-0489">Methyltransferase</keyword>
<evidence type="ECO:0000313" key="4">
    <source>
        <dbReference type="EMBL" id="QDU33987.1"/>
    </source>
</evidence>
<dbReference type="GO" id="GO:0032259">
    <property type="term" value="P:methylation"/>
    <property type="evidence" value="ECO:0007669"/>
    <property type="project" value="UniProtKB-KW"/>
</dbReference>
<sequence>MNKAYYNEHAASFVEDTLQVDMKHLYGRFEKYLKEHDSVLDLGCGSGRDSLYFKRKGYKVTALDFSENLAEMASQVIGNEVIIQDMRKLSFTSAFDAIWASASILHICRDDIAKVMRNCHRALVDHGVFYSSFKYGDREEVRRGRHFNFYDEASFGELVESVGGFQIVEMLKTVDARSKRADEFWLNVIMKKI</sequence>
<evidence type="ECO:0000256" key="2">
    <source>
        <dbReference type="ARBA" id="ARBA00022679"/>
    </source>
</evidence>
<protein>
    <submittedName>
        <fullName evidence="4">Putative S-adenosyl-L-methionine-dependent methyltransferase TehB</fullName>
        <ecNumber evidence="4">2.1.1.-</ecNumber>
    </submittedName>
</protein>
<dbReference type="EC" id="2.1.1.-" evidence="4"/>
<organism evidence="4 5">
    <name type="scientific">Poriferisphaera corsica</name>
    <dbReference type="NCBI Taxonomy" id="2528020"/>
    <lineage>
        <taxon>Bacteria</taxon>
        <taxon>Pseudomonadati</taxon>
        <taxon>Planctomycetota</taxon>
        <taxon>Phycisphaerae</taxon>
        <taxon>Phycisphaerales</taxon>
        <taxon>Phycisphaeraceae</taxon>
        <taxon>Poriferisphaera</taxon>
    </lineage>
</organism>
<dbReference type="RefSeq" id="WP_145077477.1">
    <property type="nucleotide sequence ID" value="NZ_CP036425.1"/>
</dbReference>
<reference evidence="4 5" key="1">
    <citation type="submission" date="2019-02" db="EMBL/GenBank/DDBJ databases">
        <title>Deep-cultivation of Planctomycetes and their phenomic and genomic characterization uncovers novel biology.</title>
        <authorList>
            <person name="Wiegand S."/>
            <person name="Jogler M."/>
            <person name="Boedeker C."/>
            <person name="Pinto D."/>
            <person name="Vollmers J."/>
            <person name="Rivas-Marin E."/>
            <person name="Kohn T."/>
            <person name="Peeters S.H."/>
            <person name="Heuer A."/>
            <person name="Rast P."/>
            <person name="Oberbeckmann S."/>
            <person name="Bunk B."/>
            <person name="Jeske O."/>
            <person name="Meyerdierks A."/>
            <person name="Storesund J.E."/>
            <person name="Kallscheuer N."/>
            <person name="Luecker S."/>
            <person name="Lage O.M."/>
            <person name="Pohl T."/>
            <person name="Merkel B.J."/>
            <person name="Hornburger P."/>
            <person name="Mueller R.-W."/>
            <person name="Bruemmer F."/>
            <person name="Labrenz M."/>
            <person name="Spormann A.M."/>
            <person name="Op den Camp H."/>
            <person name="Overmann J."/>
            <person name="Amann R."/>
            <person name="Jetten M.S.M."/>
            <person name="Mascher T."/>
            <person name="Medema M.H."/>
            <person name="Devos D.P."/>
            <person name="Kaster A.-K."/>
            <person name="Ovreas L."/>
            <person name="Rohde M."/>
            <person name="Galperin M.Y."/>
            <person name="Jogler C."/>
        </authorList>
    </citation>
    <scope>NUCLEOTIDE SEQUENCE [LARGE SCALE GENOMIC DNA]</scope>
    <source>
        <strain evidence="4 5">KS4</strain>
    </source>
</reference>
<keyword evidence="2 4" id="KW-0808">Transferase</keyword>
<dbReference type="AlphaFoldDB" id="A0A517YUT5"/>
<keyword evidence="5" id="KW-1185">Reference proteome</keyword>
<evidence type="ECO:0000259" key="3">
    <source>
        <dbReference type="Pfam" id="PF13649"/>
    </source>
</evidence>
<dbReference type="Pfam" id="PF13649">
    <property type="entry name" value="Methyltransf_25"/>
    <property type="match status" value="1"/>
</dbReference>
<accession>A0A517YUT5</accession>
<name>A0A517YUT5_9BACT</name>
<dbReference type="GO" id="GO:0008168">
    <property type="term" value="F:methyltransferase activity"/>
    <property type="evidence" value="ECO:0007669"/>
    <property type="project" value="UniProtKB-KW"/>
</dbReference>
<dbReference type="Gene3D" id="3.40.50.150">
    <property type="entry name" value="Vaccinia Virus protein VP39"/>
    <property type="match status" value="1"/>
</dbReference>
<dbReference type="EMBL" id="CP036425">
    <property type="protein sequence ID" value="QDU33987.1"/>
    <property type="molecule type" value="Genomic_DNA"/>
</dbReference>